<dbReference type="EMBL" id="JADINF010000168">
    <property type="protein sequence ID" value="MBO8424679.1"/>
    <property type="molecule type" value="Genomic_DNA"/>
</dbReference>
<comment type="function">
    <text evidence="17">Catalyzes the transfer of a methyl group from methyl-cobalamin to homocysteine, yielding enzyme-bound cob(I)alamin and methionine. Subsequently, remethylates the cofactor using methyltetrahydrofolate.</text>
</comment>
<evidence type="ECO:0000256" key="15">
    <source>
        <dbReference type="ARBA" id="ARBA00023167"/>
    </source>
</evidence>
<dbReference type="Pfam" id="PF02574">
    <property type="entry name" value="S-methyl_trans"/>
    <property type="match status" value="1"/>
</dbReference>
<dbReference type="InterPro" id="IPR036724">
    <property type="entry name" value="Cobalamin-bd_sf"/>
</dbReference>
<dbReference type="Pfam" id="PF02607">
    <property type="entry name" value="B12-binding_2"/>
    <property type="match status" value="1"/>
</dbReference>
<dbReference type="PROSITE" id="PS51337">
    <property type="entry name" value="B12_BINDING_NTER"/>
    <property type="match status" value="1"/>
</dbReference>
<dbReference type="Gene3D" id="1.10.1240.10">
    <property type="entry name" value="Methionine synthase domain"/>
    <property type="match status" value="1"/>
</dbReference>
<dbReference type="SMART" id="SM01018">
    <property type="entry name" value="B12-binding_2"/>
    <property type="match status" value="1"/>
</dbReference>
<dbReference type="PANTHER" id="PTHR45833:SF1">
    <property type="entry name" value="METHIONINE SYNTHASE"/>
    <property type="match status" value="1"/>
</dbReference>
<keyword evidence="9" id="KW-0028">Amino-acid biosynthesis</keyword>
<keyword evidence="11 19" id="KW-0808">Transferase</keyword>
<dbReference type="AlphaFoldDB" id="A0A940DHS5"/>
<dbReference type="SUPFAM" id="SSF51717">
    <property type="entry name" value="Dihydropteroate synthetase-like"/>
    <property type="match status" value="1"/>
</dbReference>
<evidence type="ECO:0000256" key="8">
    <source>
        <dbReference type="ARBA" id="ARBA00022603"/>
    </source>
</evidence>
<proteinExistence type="inferred from homology"/>
<sequence>MKNFSELIKEKIVIFDGAFGTMLEASGVKTGTVPEMLVLTDPEPVKAIHRAYAEAGADVISTDTFGANILKAGEKSDDIIRAAVKIAREAAPDKIIALDLGPTGQMTEPVGTMTFEDAYNAYARAVKAGSEADVILIETMSDLTELRAALLAAKENSSLPVIASMTFDENMRTFTGVSVECYALAASPLADVIGVNCSLGPKQLLPVVKKLLASTDKPVIVQANAGLPDPEGKYSVGAEEFASYCLEYAEAGVNVIGGCCGTTPAHIAEIKKVIGERKPAQHACELKYAVSSATRCVRIDGVRIIGERINPTGKKAMKAALLAGDLDYVTGQAVEQTEAGADILDVNAGLPGIDEKKVLADLVRHVSKITDLPLQIDSSDPQALESALRAYSGKAIVNSVNGEDSSLERILPLVKKYGSAVIGLTIDEKGIPKTVEERIAIAEKIIARAKAYGIAEEDVYIDCLTLTVAAEQVQVKNTLEAIRRIKAAHPVKTVLGVSNVSFGLPARNKVNAAFLTAAMWAGLDLAIINPNIPEMTEAVDAYKVLSGEDAGCAAYSEKYSSVGDALKPYAASSDSASGDVTYCIRKGLPDAGRAAAKLLDEGLAPLALVSDYLIPALNAVGDDYESGKVFLPQLISAADAAKLCFDEVRARMSADNAINRGAIVLATVKGDVHDIGKNIVRTVLENYGYEIVDLGKNVEPQAVVEAVKAREIKLCGLSALMTTTVKNMEETVRLLKKECPDCSVMVGGAVLTEEYARDIGADYYCKDAGTDVKIAKEIFEGVPSGIARLNG</sequence>
<evidence type="ECO:0000256" key="13">
    <source>
        <dbReference type="ARBA" id="ARBA00022723"/>
    </source>
</evidence>
<dbReference type="PANTHER" id="PTHR45833">
    <property type="entry name" value="METHIONINE SYNTHASE"/>
    <property type="match status" value="1"/>
</dbReference>
<evidence type="ECO:0000313" key="25">
    <source>
        <dbReference type="Proteomes" id="UP000727857"/>
    </source>
</evidence>
<evidence type="ECO:0000256" key="7">
    <source>
        <dbReference type="ARBA" id="ARBA00013998"/>
    </source>
</evidence>
<feature type="binding site" evidence="19">
    <location>
        <position position="259"/>
    </location>
    <ligand>
        <name>Zn(2+)</name>
        <dbReference type="ChEBI" id="CHEBI:29105"/>
    </ligand>
</feature>
<keyword evidence="16" id="KW-0170">Cobalt</keyword>
<dbReference type="InterPro" id="IPR011005">
    <property type="entry name" value="Dihydropteroate_synth-like_sf"/>
</dbReference>
<dbReference type="InterPro" id="IPR003759">
    <property type="entry name" value="Cbl-bd_cap"/>
</dbReference>
<dbReference type="GO" id="GO:0050667">
    <property type="term" value="P:homocysteine metabolic process"/>
    <property type="evidence" value="ECO:0007669"/>
    <property type="project" value="TreeGrafter"/>
</dbReference>
<feature type="domain" description="Pterin-binding" evidence="21">
    <location>
        <begin position="302"/>
        <end position="546"/>
    </location>
</feature>
<evidence type="ECO:0000256" key="1">
    <source>
        <dbReference type="ARBA" id="ARBA00001700"/>
    </source>
</evidence>
<gene>
    <name evidence="24" type="ORF">IAB16_06640</name>
</gene>
<dbReference type="Gene3D" id="3.40.50.280">
    <property type="entry name" value="Cobalamin-binding domain"/>
    <property type="match status" value="1"/>
</dbReference>
<keyword evidence="13 19" id="KW-0479">Metal-binding</keyword>
<feature type="domain" description="B12-binding" evidence="22">
    <location>
        <begin position="660"/>
        <end position="789"/>
    </location>
</feature>
<dbReference type="Pfam" id="PF02310">
    <property type="entry name" value="B12-binding"/>
    <property type="match status" value="1"/>
</dbReference>
<keyword evidence="8 19" id="KW-0489">Methyltransferase</keyword>
<protein>
    <recommendedName>
        <fullName evidence="7">Methionine synthase</fullName>
        <ecNumber evidence="6">2.1.1.13</ecNumber>
    </recommendedName>
    <alternativeName>
        <fullName evidence="18">5-methyltetrahydrofolate--homocysteine methyltransferase</fullName>
    </alternativeName>
</protein>
<dbReference type="InterPro" id="IPR050554">
    <property type="entry name" value="Met_Synthase/Corrinoid"/>
</dbReference>
<dbReference type="SUPFAM" id="SSF82282">
    <property type="entry name" value="Homocysteine S-methyltransferase"/>
    <property type="match status" value="1"/>
</dbReference>
<comment type="cofactor">
    <cofactor evidence="3">
        <name>methylcob(III)alamin</name>
        <dbReference type="ChEBI" id="CHEBI:28115"/>
    </cofactor>
</comment>
<dbReference type="SUPFAM" id="SSF47644">
    <property type="entry name" value="Methionine synthase domain"/>
    <property type="match status" value="1"/>
</dbReference>
<evidence type="ECO:0000259" key="23">
    <source>
        <dbReference type="PROSITE" id="PS51337"/>
    </source>
</evidence>
<dbReference type="InterPro" id="IPR036594">
    <property type="entry name" value="Meth_synthase_dom"/>
</dbReference>
<dbReference type="GO" id="GO:0031419">
    <property type="term" value="F:cobalamin binding"/>
    <property type="evidence" value="ECO:0007669"/>
    <property type="project" value="UniProtKB-KW"/>
</dbReference>
<dbReference type="PROSITE" id="PS51332">
    <property type="entry name" value="B12_BINDING"/>
    <property type="match status" value="1"/>
</dbReference>
<dbReference type="GO" id="GO:0032259">
    <property type="term" value="P:methylation"/>
    <property type="evidence" value="ECO:0007669"/>
    <property type="project" value="UniProtKB-KW"/>
</dbReference>
<keyword evidence="15" id="KW-0486">Methionine biosynthesis</keyword>
<dbReference type="InterPro" id="IPR036589">
    <property type="entry name" value="HCY_dom_sf"/>
</dbReference>
<accession>A0A940DHS5</accession>
<evidence type="ECO:0000256" key="18">
    <source>
        <dbReference type="ARBA" id="ARBA00031040"/>
    </source>
</evidence>
<evidence type="ECO:0000256" key="9">
    <source>
        <dbReference type="ARBA" id="ARBA00022605"/>
    </source>
</evidence>
<feature type="domain" description="Hcy-binding" evidence="20">
    <location>
        <begin position="1"/>
        <end position="274"/>
    </location>
</feature>
<feature type="binding site" evidence="19">
    <location>
        <position position="260"/>
    </location>
    <ligand>
        <name>Zn(2+)</name>
        <dbReference type="ChEBI" id="CHEBI:29105"/>
    </ligand>
</feature>
<feature type="binding site" evidence="19">
    <location>
        <position position="197"/>
    </location>
    <ligand>
        <name>Zn(2+)</name>
        <dbReference type="ChEBI" id="CHEBI:29105"/>
    </ligand>
</feature>
<dbReference type="GO" id="GO:0046872">
    <property type="term" value="F:metal ion binding"/>
    <property type="evidence" value="ECO:0007669"/>
    <property type="project" value="UniProtKB-KW"/>
</dbReference>
<evidence type="ECO:0000256" key="12">
    <source>
        <dbReference type="ARBA" id="ARBA00022691"/>
    </source>
</evidence>
<evidence type="ECO:0000256" key="14">
    <source>
        <dbReference type="ARBA" id="ARBA00022833"/>
    </source>
</evidence>
<dbReference type="EC" id="2.1.1.13" evidence="6"/>
<dbReference type="Gene3D" id="3.20.20.20">
    <property type="entry name" value="Dihydropteroate synthase-like"/>
    <property type="match status" value="1"/>
</dbReference>
<dbReference type="PIRSF" id="PIRSF037472">
    <property type="entry name" value="DHPS_mtfrase"/>
    <property type="match status" value="1"/>
</dbReference>
<dbReference type="Pfam" id="PF00809">
    <property type="entry name" value="Pterin_bind"/>
    <property type="match status" value="1"/>
</dbReference>
<dbReference type="Proteomes" id="UP000727857">
    <property type="component" value="Unassembled WGS sequence"/>
</dbReference>
<evidence type="ECO:0000256" key="4">
    <source>
        <dbReference type="ARBA" id="ARBA00005178"/>
    </source>
</evidence>
<dbReference type="GO" id="GO:0005829">
    <property type="term" value="C:cytosol"/>
    <property type="evidence" value="ECO:0007669"/>
    <property type="project" value="TreeGrafter"/>
</dbReference>
<evidence type="ECO:0000256" key="10">
    <source>
        <dbReference type="ARBA" id="ARBA00022628"/>
    </source>
</evidence>
<evidence type="ECO:0000256" key="19">
    <source>
        <dbReference type="PROSITE-ProRule" id="PRU00333"/>
    </source>
</evidence>
<evidence type="ECO:0000313" key="24">
    <source>
        <dbReference type="EMBL" id="MBO8424679.1"/>
    </source>
</evidence>
<evidence type="ECO:0000259" key="21">
    <source>
        <dbReference type="PROSITE" id="PS50972"/>
    </source>
</evidence>
<evidence type="ECO:0000256" key="17">
    <source>
        <dbReference type="ARBA" id="ARBA00025552"/>
    </source>
</evidence>
<dbReference type="PROSITE" id="PS50970">
    <property type="entry name" value="HCY"/>
    <property type="match status" value="1"/>
</dbReference>
<dbReference type="InterPro" id="IPR017215">
    <property type="entry name" value="MetH_bac"/>
</dbReference>
<name>A0A940DHS5_9FIRM</name>
<dbReference type="GO" id="GO:0046653">
    <property type="term" value="P:tetrahydrofolate metabolic process"/>
    <property type="evidence" value="ECO:0007669"/>
    <property type="project" value="TreeGrafter"/>
</dbReference>
<dbReference type="Gene3D" id="3.20.20.330">
    <property type="entry name" value="Homocysteine-binding-like domain"/>
    <property type="match status" value="1"/>
</dbReference>
<dbReference type="GO" id="GO:0008705">
    <property type="term" value="F:methionine synthase activity"/>
    <property type="evidence" value="ECO:0007669"/>
    <property type="project" value="UniProtKB-EC"/>
</dbReference>
<organism evidence="24 25">
    <name type="scientific">Candidatus Stercoripulliclostridium pullicola</name>
    <dbReference type="NCBI Taxonomy" id="2840953"/>
    <lineage>
        <taxon>Bacteria</taxon>
        <taxon>Bacillati</taxon>
        <taxon>Bacillota</taxon>
        <taxon>Clostridia</taxon>
        <taxon>Eubacteriales</taxon>
        <taxon>Candidatus Stercoripulliclostridium</taxon>
    </lineage>
</organism>
<evidence type="ECO:0000259" key="22">
    <source>
        <dbReference type="PROSITE" id="PS51332"/>
    </source>
</evidence>
<evidence type="ECO:0000256" key="11">
    <source>
        <dbReference type="ARBA" id="ARBA00022679"/>
    </source>
</evidence>
<feature type="domain" description="B12-binding N-terminal" evidence="23">
    <location>
        <begin position="567"/>
        <end position="660"/>
    </location>
</feature>
<dbReference type="PROSITE" id="PS50972">
    <property type="entry name" value="PTERIN_BINDING"/>
    <property type="match status" value="1"/>
</dbReference>
<comment type="caution">
    <text evidence="24">The sequence shown here is derived from an EMBL/GenBank/DDBJ whole genome shotgun (WGS) entry which is preliminary data.</text>
</comment>
<reference evidence="24" key="1">
    <citation type="submission" date="2020-10" db="EMBL/GenBank/DDBJ databases">
        <authorList>
            <person name="Gilroy R."/>
        </authorList>
    </citation>
    <scope>NUCLEOTIDE SEQUENCE</scope>
    <source>
        <strain evidence="24">517</strain>
    </source>
</reference>
<evidence type="ECO:0000256" key="16">
    <source>
        <dbReference type="ARBA" id="ARBA00023285"/>
    </source>
</evidence>
<keyword evidence="12" id="KW-0949">S-adenosyl-L-methionine</keyword>
<evidence type="ECO:0000259" key="20">
    <source>
        <dbReference type="PROSITE" id="PS50970"/>
    </source>
</evidence>
<keyword evidence="14 19" id="KW-0862">Zinc</keyword>
<comment type="pathway">
    <text evidence="4">Amino-acid biosynthesis; L-methionine biosynthesis via de novo pathway; L-methionine from L-homocysteine (MetH route): step 1/1.</text>
</comment>
<comment type="cofactor">
    <cofactor evidence="2 19">
        <name>Zn(2+)</name>
        <dbReference type="ChEBI" id="CHEBI:29105"/>
    </cofactor>
</comment>
<keyword evidence="10" id="KW-0846">Cobalamin</keyword>
<evidence type="ECO:0000256" key="2">
    <source>
        <dbReference type="ARBA" id="ARBA00001947"/>
    </source>
</evidence>
<dbReference type="InterPro" id="IPR003726">
    <property type="entry name" value="HCY_dom"/>
</dbReference>
<dbReference type="InterPro" id="IPR006158">
    <property type="entry name" value="Cobalamin-bd"/>
</dbReference>
<comment type="catalytic activity">
    <reaction evidence="1">
        <text>(6S)-5-methyl-5,6,7,8-tetrahydrofolate + L-homocysteine = (6S)-5,6,7,8-tetrahydrofolate + L-methionine</text>
        <dbReference type="Rhea" id="RHEA:11172"/>
        <dbReference type="ChEBI" id="CHEBI:18608"/>
        <dbReference type="ChEBI" id="CHEBI:57453"/>
        <dbReference type="ChEBI" id="CHEBI:57844"/>
        <dbReference type="ChEBI" id="CHEBI:58199"/>
        <dbReference type="EC" id="2.1.1.13"/>
    </reaction>
</comment>
<dbReference type="SUPFAM" id="SSF52242">
    <property type="entry name" value="Cobalamin (vitamin B12)-binding domain"/>
    <property type="match status" value="1"/>
</dbReference>
<comment type="similarity">
    <text evidence="5">Belongs to the vitamin-B12 dependent methionine synthase family.</text>
</comment>
<dbReference type="InterPro" id="IPR000489">
    <property type="entry name" value="Pterin-binding_dom"/>
</dbReference>
<evidence type="ECO:0000256" key="5">
    <source>
        <dbReference type="ARBA" id="ARBA00010398"/>
    </source>
</evidence>
<reference evidence="24" key="2">
    <citation type="journal article" date="2021" name="PeerJ">
        <title>Extensive microbial diversity within the chicken gut microbiome revealed by metagenomics and culture.</title>
        <authorList>
            <person name="Gilroy R."/>
            <person name="Ravi A."/>
            <person name="Getino M."/>
            <person name="Pursley I."/>
            <person name="Horton D.L."/>
            <person name="Alikhan N.F."/>
            <person name="Baker D."/>
            <person name="Gharbi K."/>
            <person name="Hall N."/>
            <person name="Watson M."/>
            <person name="Adriaenssens E.M."/>
            <person name="Foster-Nyarko E."/>
            <person name="Jarju S."/>
            <person name="Secka A."/>
            <person name="Antonio M."/>
            <person name="Oren A."/>
            <person name="Chaudhuri R.R."/>
            <person name="La Ragione R."/>
            <person name="Hildebrand F."/>
            <person name="Pallen M.J."/>
        </authorList>
    </citation>
    <scope>NUCLEOTIDE SEQUENCE</scope>
    <source>
        <strain evidence="24">517</strain>
    </source>
</reference>
<evidence type="ECO:0000256" key="6">
    <source>
        <dbReference type="ARBA" id="ARBA00012032"/>
    </source>
</evidence>
<evidence type="ECO:0000256" key="3">
    <source>
        <dbReference type="ARBA" id="ARBA00001956"/>
    </source>
</evidence>
<dbReference type="NCBIfam" id="NF005719">
    <property type="entry name" value="PRK07535.1"/>
    <property type="match status" value="1"/>
</dbReference>